<feature type="compositionally biased region" description="Basic and acidic residues" evidence="2">
    <location>
        <begin position="633"/>
        <end position="677"/>
    </location>
</feature>
<feature type="region of interest" description="Disordered" evidence="2">
    <location>
        <begin position="576"/>
        <end position="599"/>
    </location>
</feature>
<evidence type="ECO:0000259" key="3">
    <source>
        <dbReference type="Pfam" id="PF24578"/>
    </source>
</evidence>
<reference evidence="4 5" key="1">
    <citation type="submission" date="2024-01" db="EMBL/GenBank/DDBJ databases">
        <authorList>
            <person name="Alioto T."/>
            <person name="Alioto T."/>
            <person name="Gomez Garrido J."/>
        </authorList>
    </citation>
    <scope>NUCLEOTIDE SEQUENCE [LARGE SCALE GENOMIC DNA]</scope>
</reference>
<accession>A0AAV1PN30</accession>
<feature type="region of interest" description="Disordered" evidence="2">
    <location>
        <begin position="955"/>
        <end position="1037"/>
    </location>
</feature>
<dbReference type="PANTHER" id="PTHR21616">
    <property type="entry name" value="CENTROSOME SPINDLE POLE ASSOCIATED PROTEIN"/>
    <property type="match status" value="1"/>
</dbReference>
<gene>
    <name evidence="4" type="ORF">FSCOSCO3_A005691</name>
</gene>
<feature type="region of interest" description="Disordered" evidence="2">
    <location>
        <begin position="291"/>
        <end position="342"/>
    </location>
</feature>
<dbReference type="InterPro" id="IPR026708">
    <property type="entry name" value="CSPP1"/>
</dbReference>
<feature type="compositionally biased region" description="Basic and acidic residues" evidence="2">
    <location>
        <begin position="293"/>
        <end position="306"/>
    </location>
</feature>
<feature type="region of interest" description="Disordered" evidence="2">
    <location>
        <begin position="161"/>
        <end position="201"/>
    </location>
</feature>
<sequence>MPAASAAQGITCNPDRGLGLGFLLGAEYDRKKQKLQQELQLDYKHYVAKKKDQKAELHPQSQGLSLPIDERISVKEKLREERNKEYNLFLQTQPQTRRLKRGTSSVNDKVRINKCKYSYKQNGFYQADIAHYTTFFHFQPGRGQASDVMCISTPASPLPVVNSHTNIDRPRREHAASRRNAATLTEAENNRKKKESTDKDEAKFATGLMIGSTEEQMASQMRKERYRQELLKQIAEQQRNKKTEKELELKVVATGATNPEKKPDRIKQFGAVNRRYESRKRDVPYKPETGLEVMRKDPNPKPKADIPIEDTEQRAPPGKPLPSLTVGNNTVLNQLPGSRSEAAQGGASLDYFNEDYHSDFSDMLEEVAIPRVAGVPPPLPTTVANTYKTPHDAAYNYYGTRNPLDPNPPDYQSIVLQATDHHRASPLFIGELLVDNSKQRREIAINYQEALRQQIKEREERKKREKEEKERYDAKINAEMMAYNPWGRSGGGAPIKDRRGNLVSDLNHMHRINEESCKMSANDGQIQDSVTRDGHTPGFEASSPLSHRMSGCFTDLPTPQQLHRHDIYKEALKQQIEENRRKQSEERERVRIEEEKEEKRLAQQRARIQQEYEDEQRRQKKIGHRLENQGWIHEGKTIHGKEEKRVREEQEIEKKEHESTKVRQEERAPMVEYERDPSPPIPTLQKKQTDLVASRSSSALSELSSRTVSHLERSMSAPHVRSVPTETHQGEIVLIYLYFWHQKTNLWLLNCHVMCLCLSSLLLLAPDDKQEVMRELSALRRYLRKKQRQLEDQLRRTDWQEAHYTAPNRPKGQPTVDTFESANKQAVQPSTKNPSSSAAMQNIREFNQLKYRDTVSREEVRHMFPDPPTDAGSLDIQQQALLREQRRKIRLMKREEEHGQEADTQISPQTVVLFNSLLCLPIDYLDHQLSHHHPRNKPGHRVHRDSILPSETAFIDVYSGDPSGDMVHQQRSLQPSPEHQKRTARRRRHDYDPAQSLQSETSLNLGSEVRPRNQQHRVTHGSCTGDHGSRSEGLSGDEHDVLSLRSAPGRSVSVETVATEAWLRPGTSDAVKYSGCKDGPGSRRDAPPWLTHRVT</sequence>
<keyword evidence="1" id="KW-0175">Coiled coil</keyword>
<evidence type="ECO:0000256" key="1">
    <source>
        <dbReference type="SAM" id="Coils"/>
    </source>
</evidence>
<evidence type="ECO:0000313" key="4">
    <source>
        <dbReference type="EMBL" id="CAK6972359.1"/>
    </source>
</evidence>
<organism evidence="4 5">
    <name type="scientific">Scomber scombrus</name>
    <name type="common">Atlantic mackerel</name>
    <name type="synonym">Scomber vernalis</name>
    <dbReference type="NCBI Taxonomy" id="13677"/>
    <lineage>
        <taxon>Eukaryota</taxon>
        <taxon>Metazoa</taxon>
        <taxon>Chordata</taxon>
        <taxon>Craniata</taxon>
        <taxon>Vertebrata</taxon>
        <taxon>Euteleostomi</taxon>
        <taxon>Actinopterygii</taxon>
        <taxon>Neopterygii</taxon>
        <taxon>Teleostei</taxon>
        <taxon>Neoteleostei</taxon>
        <taxon>Acanthomorphata</taxon>
        <taxon>Pelagiaria</taxon>
        <taxon>Scombriformes</taxon>
        <taxon>Scombridae</taxon>
        <taxon>Scomber</taxon>
    </lineage>
</organism>
<feature type="compositionally biased region" description="Polar residues" evidence="2">
    <location>
        <begin position="995"/>
        <end position="1005"/>
    </location>
</feature>
<dbReference type="AlphaFoldDB" id="A0AAV1PN30"/>
<feature type="compositionally biased region" description="Low complexity" evidence="2">
    <location>
        <begin position="692"/>
        <end position="705"/>
    </location>
</feature>
<feature type="compositionally biased region" description="Basic and acidic residues" evidence="2">
    <location>
        <begin position="166"/>
        <end position="176"/>
    </location>
</feature>
<feature type="compositionally biased region" description="Polar residues" evidence="2">
    <location>
        <begin position="325"/>
        <end position="337"/>
    </location>
</feature>
<dbReference type="GO" id="GO:0005874">
    <property type="term" value="C:microtubule"/>
    <property type="evidence" value="ECO:0007669"/>
    <property type="project" value="InterPro"/>
</dbReference>
<proteinExistence type="predicted"/>
<feature type="region of interest" description="Disordered" evidence="2">
    <location>
        <begin position="1068"/>
        <end position="1095"/>
    </location>
</feature>
<dbReference type="InterPro" id="IPR058191">
    <property type="entry name" value="CSPP1_C"/>
</dbReference>
<dbReference type="GO" id="GO:0032467">
    <property type="term" value="P:positive regulation of cytokinesis"/>
    <property type="evidence" value="ECO:0007669"/>
    <property type="project" value="InterPro"/>
</dbReference>
<dbReference type="GO" id="GO:0005813">
    <property type="term" value="C:centrosome"/>
    <property type="evidence" value="ECO:0007669"/>
    <property type="project" value="InterPro"/>
</dbReference>
<name>A0AAV1PN30_SCOSC</name>
<dbReference type="Pfam" id="PF24578">
    <property type="entry name" value="CSPP1_C"/>
    <property type="match status" value="1"/>
</dbReference>
<dbReference type="PANTHER" id="PTHR21616:SF2">
    <property type="entry name" value="CENTROSOME AND SPINDLE POLE-ASSOCIATED PROTEIN 1"/>
    <property type="match status" value="1"/>
</dbReference>
<keyword evidence="5" id="KW-1185">Reference proteome</keyword>
<dbReference type="Proteomes" id="UP001314229">
    <property type="component" value="Unassembled WGS sequence"/>
</dbReference>
<dbReference type="EMBL" id="CAWUFR010000199">
    <property type="protein sequence ID" value="CAK6972359.1"/>
    <property type="molecule type" value="Genomic_DNA"/>
</dbReference>
<feature type="coiled-coil region" evidence="1">
    <location>
        <begin position="769"/>
        <end position="796"/>
    </location>
</feature>
<feature type="region of interest" description="Disordered" evidence="2">
    <location>
        <begin position="631"/>
        <end position="705"/>
    </location>
</feature>
<dbReference type="GO" id="GO:0000922">
    <property type="term" value="C:spindle pole"/>
    <property type="evidence" value="ECO:0007669"/>
    <property type="project" value="InterPro"/>
</dbReference>
<evidence type="ECO:0000256" key="2">
    <source>
        <dbReference type="SAM" id="MobiDB-lite"/>
    </source>
</evidence>
<protein>
    <submittedName>
        <fullName evidence="4">Centrosome and spindle pole-associated protein 1</fullName>
    </submittedName>
</protein>
<feature type="coiled-coil region" evidence="1">
    <location>
        <begin position="448"/>
        <end position="475"/>
    </location>
</feature>
<comment type="caution">
    <text evidence="4">The sequence shown here is derived from an EMBL/GenBank/DDBJ whole genome shotgun (WGS) entry which is preliminary data.</text>
</comment>
<evidence type="ECO:0000313" key="5">
    <source>
        <dbReference type="Proteomes" id="UP001314229"/>
    </source>
</evidence>
<feature type="domain" description="Centrosome and spindle pole-associated protein 1 C-terminal" evidence="3">
    <location>
        <begin position="840"/>
        <end position="893"/>
    </location>
</feature>